<organism evidence="2 3">
    <name type="scientific">Granulosicoccus antarcticus IMCC3135</name>
    <dbReference type="NCBI Taxonomy" id="1192854"/>
    <lineage>
        <taxon>Bacteria</taxon>
        <taxon>Pseudomonadati</taxon>
        <taxon>Pseudomonadota</taxon>
        <taxon>Gammaproteobacteria</taxon>
        <taxon>Chromatiales</taxon>
        <taxon>Granulosicoccaceae</taxon>
        <taxon>Granulosicoccus</taxon>
    </lineage>
</organism>
<dbReference type="SUPFAM" id="SSF53474">
    <property type="entry name" value="alpha/beta-Hydrolases"/>
    <property type="match status" value="1"/>
</dbReference>
<dbReference type="Gene3D" id="3.40.50.1820">
    <property type="entry name" value="alpha/beta hydrolase"/>
    <property type="match status" value="1"/>
</dbReference>
<dbReference type="EMBL" id="CP018632">
    <property type="protein sequence ID" value="ASJ75575.1"/>
    <property type="molecule type" value="Genomic_DNA"/>
</dbReference>
<proteinExistence type="predicted"/>
<feature type="domain" description="AB hydrolase-1" evidence="1">
    <location>
        <begin position="15"/>
        <end position="126"/>
    </location>
</feature>
<sequence>MTSNSSEPLPGQITVLVHGIWMHGVVMRVMGRMLEARGFRTHSVSYNFLKRNPAENARKLHDEIGVLGAKSINLVGHSLGGIVILHLLHEYPELAVNKVVLIGSPVRGSYVASRVNNSPALRRLLGRSIEGGLLGGAPGFAAGRPLGIITGNGKLGITSLLYPVGTQSDGVVRESETLIDNASDRICLPLSHSTLIFSRQCTDYVARFLTLGRFRE</sequence>
<dbReference type="PANTHER" id="PTHR37946:SF1">
    <property type="entry name" value="SLL1969 PROTEIN"/>
    <property type="match status" value="1"/>
</dbReference>
<dbReference type="KEGG" id="gai:IMCC3135_27610"/>
<keyword evidence="3" id="KW-1185">Reference proteome</keyword>
<dbReference type="InterPro" id="IPR000073">
    <property type="entry name" value="AB_hydrolase_1"/>
</dbReference>
<accession>A0A2Z2NYR8</accession>
<dbReference type="PANTHER" id="PTHR37946">
    <property type="entry name" value="SLL1969 PROTEIN"/>
    <property type="match status" value="1"/>
</dbReference>
<reference evidence="2 3" key="1">
    <citation type="submission" date="2016-12" db="EMBL/GenBank/DDBJ databases">
        <authorList>
            <person name="Song W.-J."/>
            <person name="Kurnit D.M."/>
        </authorList>
    </citation>
    <scope>NUCLEOTIDE SEQUENCE [LARGE SCALE GENOMIC DNA]</scope>
    <source>
        <strain evidence="2 3">IMCC3135</strain>
    </source>
</reference>
<dbReference type="AlphaFoldDB" id="A0A2Z2NYR8"/>
<protein>
    <recommendedName>
        <fullName evidence="1">AB hydrolase-1 domain-containing protein</fullName>
    </recommendedName>
</protein>
<dbReference type="OrthoDB" id="556502at2"/>
<dbReference type="Proteomes" id="UP000250079">
    <property type="component" value="Chromosome"/>
</dbReference>
<dbReference type="RefSeq" id="WP_088920475.1">
    <property type="nucleotide sequence ID" value="NZ_CP018632.1"/>
</dbReference>
<evidence type="ECO:0000313" key="3">
    <source>
        <dbReference type="Proteomes" id="UP000250079"/>
    </source>
</evidence>
<dbReference type="Pfam" id="PF12697">
    <property type="entry name" value="Abhydrolase_6"/>
    <property type="match status" value="1"/>
</dbReference>
<evidence type="ECO:0000259" key="1">
    <source>
        <dbReference type="Pfam" id="PF12697"/>
    </source>
</evidence>
<gene>
    <name evidence="2" type="ORF">IMCC3135_27610</name>
</gene>
<dbReference type="InterPro" id="IPR029058">
    <property type="entry name" value="AB_hydrolase_fold"/>
</dbReference>
<evidence type="ECO:0000313" key="2">
    <source>
        <dbReference type="EMBL" id="ASJ75575.1"/>
    </source>
</evidence>
<name>A0A2Z2NYR8_9GAMM</name>